<evidence type="ECO:0000313" key="1">
    <source>
        <dbReference type="EMBL" id="EAY31987.1"/>
    </source>
</evidence>
<protein>
    <submittedName>
        <fullName evidence="1">Uncharacterized protein</fullName>
    </submittedName>
</protein>
<reference evidence="1 2" key="1">
    <citation type="submission" date="2007-01" db="EMBL/GenBank/DDBJ databases">
        <authorList>
            <person name="Haygood M."/>
            <person name="Podell S."/>
            <person name="Anderson C."/>
            <person name="Hopkinson B."/>
            <person name="Roe K."/>
            <person name="Barbeau K."/>
            <person name="Gaasterland T."/>
            <person name="Ferriera S."/>
            <person name="Johnson J."/>
            <person name="Kravitz S."/>
            <person name="Beeson K."/>
            <person name="Sutton G."/>
            <person name="Rogers Y.-H."/>
            <person name="Friedman R."/>
            <person name="Frazier M."/>
            <person name="Venter J.C."/>
        </authorList>
    </citation>
    <scope>NUCLEOTIDE SEQUENCE [LARGE SCALE GENOMIC DNA]</scope>
    <source>
        <strain evidence="1 2">ATCC 23134</strain>
    </source>
</reference>
<gene>
    <name evidence="1" type="ORF">M23134_02016</name>
</gene>
<organism evidence="1 2">
    <name type="scientific">Microscilla marina ATCC 23134</name>
    <dbReference type="NCBI Taxonomy" id="313606"/>
    <lineage>
        <taxon>Bacteria</taxon>
        <taxon>Pseudomonadati</taxon>
        <taxon>Bacteroidota</taxon>
        <taxon>Cytophagia</taxon>
        <taxon>Cytophagales</taxon>
        <taxon>Microscillaceae</taxon>
        <taxon>Microscilla</taxon>
    </lineage>
</organism>
<proteinExistence type="predicted"/>
<sequence>MFCVLQNYYGSSLVWLKELMETNQLKTTCLVQITCYWNRDKEGG</sequence>
<name>A1ZCI5_MICM2</name>
<keyword evidence="2" id="KW-1185">Reference proteome</keyword>
<dbReference type="EMBL" id="AAWS01000001">
    <property type="protein sequence ID" value="EAY31987.1"/>
    <property type="molecule type" value="Genomic_DNA"/>
</dbReference>
<evidence type="ECO:0000313" key="2">
    <source>
        <dbReference type="Proteomes" id="UP000004095"/>
    </source>
</evidence>
<dbReference type="Proteomes" id="UP000004095">
    <property type="component" value="Unassembled WGS sequence"/>
</dbReference>
<dbReference type="AlphaFoldDB" id="A1ZCI5"/>
<comment type="caution">
    <text evidence="1">The sequence shown here is derived from an EMBL/GenBank/DDBJ whole genome shotgun (WGS) entry which is preliminary data.</text>
</comment>
<accession>A1ZCI5</accession>